<dbReference type="GO" id="GO:0005549">
    <property type="term" value="F:odorant binding"/>
    <property type="evidence" value="ECO:0007669"/>
    <property type="project" value="InterPro"/>
</dbReference>
<reference evidence="1 2" key="1">
    <citation type="journal article" date="2019" name="Commun. Biol.">
        <title>The bagworm genome reveals a unique fibroin gene that provides high tensile strength.</title>
        <authorList>
            <person name="Kono N."/>
            <person name="Nakamura H."/>
            <person name="Ohtoshi R."/>
            <person name="Tomita M."/>
            <person name="Numata K."/>
            <person name="Arakawa K."/>
        </authorList>
    </citation>
    <scope>NUCLEOTIDE SEQUENCE [LARGE SCALE GENOMIC DNA]</scope>
</reference>
<organism evidence="1 2">
    <name type="scientific">Eumeta variegata</name>
    <name type="common">Bagworm moth</name>
    <name type="synonym">Eumeta japonica</name>
    <dbReference type="NCBI Taxonomy" id="151549"/>
    <lineage>
        <taxon>Eukaryota</taxon>
        <taxon>Metazoa</taxon>
        <taxon>Ecdysozoa</taxon>
        <taxon>Arthropoda</taxon>
        <taxon>Hexapoda</taxon>
        <taxon>Insecta</taxon>
        <taxon>Pterygota</taxon>
        <taxon>Neoptera</taxon>
        <taxon>Endopterygota</taxon>
        <taxon>Lepidoptera</taxon>
        <taxon>Glossata</taxon>
        <taxon>Ditrysia</taxon>
        <taxon>Tineoidea</taxon>
        <taxon>Psychidae</taxon>
        <taxon>Oiketicinae</taxon>
        <taxon>Eumeta</taxon>
    </lineage>
</organism>
<dbReference type="GO" id="GO:0007608">
    <property type="term" value="P:sensory perception of smell"/>
    <property type="evidence" value="ECO:0007669"/>
    <property type="project" value="TreeGrafter"/>
</dbReference>
<dbReference type="SUPFAM" id="SSF47565">
    <property type="entry name" value="Insect pheromone/odorant-binding proteins"/>
    <property type="match status" value="1"/>
</dbReference>
<dbReference type="EMBL" id="BGZK01000251">
    <property type="protein sequence ID" value="GBP31821.1"/>
    <property type="molecule type" value="Genomic_DNA"/>
</dbReference>
<dbReference type="Proteomes" id="UP000299102">
    <property type="component" value="Unassembled WGS sequence"/>
</dbReference>
<gene>
    <name evidence="1" type="ORF">EVAR_81587_1</name>
</gene>
<proteinExistence type="predicted"/>
<dbReference type="GO" id="GO:0035275">
    <property type="term" value="F:dibutyl phthalate binding"/>
    <property type="evidence" value="ECO:0007669"/>
    <property type="project" value="TreeGrafter"/>
</dbReference>
<evidence type="ECO:0000313" key="1">
    <source>
        <dbReference type="EMBL" id="GBP31821.1"/>
    </source>
</evidence>
<dbReference type="AlphaFoldDB" id="A0A4C1UZD0"/>
<keyword evidence="2" id="KW-1185">Reference proteome</keyword>
<sequence>MTSAEHNKHQFSLKIPLRSTLGEQEPTEFHNLYQLVDPPREEPCHVEQQVGEIVNGKFLEERNVMCYIACVYSLGQVVKNNKLILDNMLKQVDLVYPADEKDGAKAAMENCRGVETVTRCWHVYLEMEQGIYWRERRWTTRTHESSSGPRFISSLVQKIASRNAIAEASNSSPNSVRVWYFIIRAGSFYTAGKWTAVWLYCGGASATDWLQLRAKYLKFSLKIPLRTTLGEQEPTEFHNLYQLVDPPREEPCHVERAICGRH</sequence>
<dbReference type="PANTHER" id="PTHR21364:SF1">
    <property type="entry name" value="GENERAL ODORANT-BINDING PROTEIN LUSH"/>
    <property type="match status" value="1"/>
</dbReference>
<comment type="caution">
    <text evidence="1">The sequence shown here is derived from an EMBL/GenBank/DDBJ whole genome shotgun (WGS) entry which is preliminary data.</text>
</comment>
<accession>A0A4C1UZD0</accession>
<dbReference type="CDD" id="cd23992">
    <property type="entry name" value="PBP_GOBP"/>
    <property type="match status" value="1"/>
</dbReference>
<dbReference type="GO" id="GO:0005576">
    <property type="term" value="C:extracellular region"/>
    <property type="evidence" value="ECO:0007669"/>
    <property type="project" value="TreeGrafter"/>
</dbReference>
<protein>
    <submittedName>
        <fullName evidence="1">Uncharacterized protein</fullName>
    </submittedName>
</protein>
<dbReference type="PANTHER" id="PTHR21364">
    <property type="entry name" value="GENERAL ODORANT-BINDING PROTEIN 19A"/>
    <property type="match status" value="1"/>
</dbReference>
<dbReference type="GO" id="GO:0042048">
    <property type="term" value="P:olfactory behavior"/>
    <property type="evidence" value="ECO:0007669"/>
    <property type="project" value="TreeGrafter"/>
</dbReference>
<dbReference type="Pfam" id="PF01395">
    <property type="entry name" value="PBP_GOBP"/>
    <property type="match status" value="1"/>
</dbReference>
<dbReference type="InterPro" id="IPR006170">
    <property type="entry name" value="PBP/GOBP"/>
</dbReference>
<dbReference type="InterPro" id="IPR036728">
    <property type="entry name" value="PBP_GOBP_sf"/>
</dbReference>
<dbReference type="Gene3D" id="1.10.238.20">
    <property type="entry name" value="Pheromone/general odorant binding protein domain"/>
    <property type="match status" value="1"/>
</dbReference>
<name>A0A4C1UZD0_EUMVA</name>
<evidence type="ECO:0000313" key="2">
    <source>
        <dbReference type="Proteomes" id="UP000299102"/>
    </source>
</evidence>
<dbReference type="OrthoDB" id="6610259at2759"/>